<protein>
    <recommendedName>
        <fullName evidence="3">Nudix hydrolase domain-containing protein</fullName>
    </recommendedName>
</protein>
<reference evidence="1 2" key="1">
    <citation type="submission" date="2020-08" db="EMBL/GenBank/DDBJ databases">
        <title>Sequencing the genomes of 1000 actinobacteria strains.</title>
        <authorList>
            <person name="Klenk H.-P."/>
        </authorList>
    </citation>
    <scope>NUCLEOTIDE SEQUENCE [LARGE SCALE GENOMIC DNA]</scope>
    <source>
        <strain evidence="1 2">DSM 43851</strain>
    </source>
</reference>
<keyword evidence="2" id="KW-1185">Reference proteome</keyword>
<dbReference type="RefSeq" id="WP_184870095.1">
    <property type="nucleotide sequence ID" value="NZ_JACHIR010000003.1"/>
</dbReference>
<dbReference type="Proteomes" id="UP000585638">
    <property type="component" value="Unassembled WGS sequence"/>
</dbReference>
<dbReference type="AlphaFoldDB" id="A0A7W9KS45"/>
<name>A0A7W9KS45_9PSEU</name>
<organism evidence="1 2">
    <name type="scientific">Kutzneria kofuensis</name>
    <dbReference type="NCBI Taxonomy" id="103725"/>
    <lineage>
        <taxon>Bacteria</taxon>
        <taxon>Bacillati</taxon>
        <taxon>Actinomycetota</taxon>
        <taxon>Actinomycetes</taxon>
        <taxon>Pseudonocardiales</taxon>
        <taxon>Pseudonocardiaceae</taxon>
        <taxon>Kutzneria</taxon>
    </lineage>
</organism>
<comment type="caution">
    <text evidence="1">The sequence shown here is derived from an EMBL/GenBank/DDBJ whole genome shotgun (WGS) entry which is preliminary data.</text>
</comment>
<gene>
    <name evidence="1" type="ORF">BJ998_008899</name>
</gene>
<sequence length="324" mass="34981">MVVPVDQWLAVRRCLNRSRGPLSHSAARLYPADWSVAGTPFLTLSVPDEPIPLDDLRLSWALSPPVDPVVPDFLPAGLSSYSAAIGALDRPTLFENRPCYRLLAVSPGHLTFGPGSYFDKLDSAEALAHEHCAGTSALRAAIGDPFDLGRRPVLPDVQTLLVDREGRFLLQWRDPAKVAANGGIHGLVPTGEFQPSGTDLLGDLDLRRLIAREYAEEILGVPELRDPAASFYEPFRAMPLFFLGIGVDALTLSASILTMAVVDSLDDAVPVNAEGVVIRSGLPFTEPMTSPGAAALALAARGSRRFPRFPRLAAQEPRARPPRR</sequence>
<dbReference type="EMBL" id="JACHIR010000003">
    <property type="protein sequence ID" value="MBB5897640.1"/>
    <property type="molecule type" value="Genomic_DNA"/>
</dbReference>
<evidence type="ECO:0000313" key="1">
    <source>
        <dbReference type="EMBL" id="MBB5897640.1"/>
    </source>
</evidence>
<evidence type="ECO:0008006" key="3">
    <source>
        <dbReference type="Google" id="ProtNLM"/>
    </source>
</evidence>
<accession>A0A7W9KS45</accession>
<proteinExistence type="predicted"/>
<evidence type="ECO:0000313" key="2">
    <source>
        <dbReference type="Proteomes" id="UP000585638"/>
    </source>
</evidence>